<comment type="similarity">
    <text evidence="2">Belongs to the MAD1 family.</text>
</comment>
<proteinExistence type="inferred from homology"/>
<keyword evidence="4" id="KW-0132">Cell division</keyword>
<dbReference type="GO" id="GO:0005635">
    <property type="term" value="C:nuclear envelope"/>
    <property type="evidence" value="ECO:0007669"/>
    <property type="project" value="TreeGrafter"/>
</dbReference>
<keyword evidence="7" id="KW-0131">Cell cycle</keyword>
<dbReference type="Pfam" id="PF05557">
    <property type="entry name" value="MAD"/>
    <property type="match status" value="1"/>
</dbReference>
<dbReference type="GO" id="GO:0000776">
    <property type="term" value="C:kinetochore"/>
    <property type="evidence" value="ECO:0007669"/>
    <property type="project" value="TreeGrafter"/>
</dbReference>
<feature type="coiled-coil region" evidence="8">
    <location>
        <begin position="430"/>
        <end position="513"/>
    </location>
</feature>
<feature type="coiled-coil region" evidence="8">
    <location>
        <begin position="251"/>
        <end position="401"/>
    </location>
</feature>
<dbReference type="GO" id="GO:0051301">
    <property type="term" value="P:cell division"/>
    <property type="evidence" value="ECO:0007669"/>
    <property type="project" value="UniProtKB-KW"/>
</dbReference>
<evidence type="ECO:0000313" key="11">
    <source>
        <dbReference type="Proteomes" id="UP001050691"/>
    </source>
</evidence>
<sequence length="738" mass="84173">MNANHDANDDFNDDPFLSVTTSHSRRKTAQKRTASYAQLEEDGGLNSVDVSSHESSSRIHIKSLAFASQMERSSFERKILALESERKGLEVKLGMKDREIARLENDKRWLAERETEERSEKETLRKDAENERKQAAAALSALRSQLAIQTEEHAQLQQDFSSLKRTTSQTINEQKIHLLDVTRQAAEFEEEIKQLKEALEERDEMVYILRSELDGKDTSSTLEAPPDINTNSDTQGWKVIQEELHRQASYIQKTSTENLKLKAEVASLKERHESIQVLREEKRQMEGRLRNMDDLRRQVVELGSENDRLRGQLSSLSDVANSDAMEDLLKDLQSFRLRNAQLEDSLGTTRAEVIILNSQLTESRVELATTQEQCKILESDLEEVKAESQRLRRRVEILEGEIKFWKTTAELGSSKGQDHSKSENSNDDIPQQAKNLVENLRQENEALLNEISRLGGGVERHGVSWTDLSKSLNEEMRRRVQIEEELSAAQTEISTLLGQIENLEQTLFELRGDIASGSHVPPNHRVLCLKENPLQLWVDTREEVVKRLKQENEGLLNLLADLRGQRSVNGENDSSMEMTNVPFSANIVPRESWEVEHAEKLALEEAIRQKDKRLTRLQEIFRSKAQEFRDAISSILGFKLHFSSNGQVRLTSQYDVGTSFVFQPSPSSSTTPQQQQDGQVNMQLVGAGESSLDDLPRTVDFWIEKRGSIPALMATVTLECFDKVWRNRRDNNAVEGFI</sequence>
<evidence type="ECO:0000256" key="7">
    <source>
        <dbReference type="ARBA" id="ARBA00023306"/>
    </source>
</evidence>
<evidence type="ECO:0000256" key="5">
    <source>
        <dbReference type="ARBA" id="ARBA00022776"/>
    </source>
</evidence>
<comment type="subcellular location">
    <subcellularLocation>
        <location evidence="1">Nucleus</location>
    </subcellularLocation>
</comment>
<comment type="caution">
    <text evidence="10">The sequence shown here is derived from an EMBL/GenBank/DDBJ whole genome shotgun (WGS) entry which is preliminary data.</text>
</comment>
<evidence type="ECO:0000256" key="9">
    <source>
        <dbReference type="SAM" id="MobiDB-lite"/>
    </source>
</evidence>
<dbReference type="GO" id="GO:0007094">
    <property type="term" value="P:mitotic spindle assembly checkpoint signaling"/>
    <property type="evidence" value="ECO:0007669"/>
    <property type="project" value="InterPro"/>
</dbReference>
<evidence type="ECO:0000256" key="4">
    <source>
        <dbReference type="ARBA" id="ARBA00022618"/>
    </source>
</evidence>
<feature type="region of interest" description="Disordered" evidence="9">
    <location>
        <begin position="112"/>
        <end position="131"/>
    </location>
</feature>
<evidence type="ECO:0000256" key="6">
    <source>
        <dbReference type="ARBA" id="ARBA00023242"/>
    </source>
</evidence>
<keyword evidence="11" id="KW-1185">Reference proteome</keyword>
<dbReference type="Gene3D" id="6.10.250.90">
    <property type="match status" value="1"/>
</dbReference>
<accession>A0AAV5AK20</accession>
<evidence type="ECO:0000313" key="10">
    <source>
        <dbReference type="EMBL" id="GJJ14107.1"/>
    </source>
</evidence>
<dbReference type="AlphaFoldDB" id="A0AAV5AK20"/>
<evidence type="ECO:0000256" key="3">
    <source>
        <dbReference type="ARBA" id="ARBA00022019"/>
    </source>
</evidence>
<feature type="region of interest" description="Disordered" evidence="9">
    <location>
        <begin position="1"/>
        <end position="40"/>
    </location>
</feature>
<keyword evidence="6" id="KW-0539">Nucleus</keyword>
<dbReference type="GO" id="GO:0072686">
    <property type="term" value="C:mitotic spindle"/>
    <property type="evidence" value="ECO:0007669"/>
    <property type="project" value="TreeGrafter"/>
</dbReference>
<keyword evidence="8" id="KW-0175">Coiled coil</keyword>
<dbReference type="Gene3D" id="1.20.5.170">
    <property type="match status" value="1"/>
</dbReference>
<protein>
    <recommendedName>
        <fullName evidence="3">Spindle assembly checkpoint component MAD1</fullName>
    </recommendedName>
</protein>
<keyword evidence="5" id="KW-0498">Mitosis</keyword>
<dbReference type="Gene3D" id="3.30.457.60">
    <property type="match status" value="1"/>
</dbReference>
<name>A0AAV5AK20_9AGAM</name>
<organism evidence="10 11">
    <name type="scientific">Clathrus columnatus</name>
    <dbReference type="NCBI Taxonomy" id="1419009"/>
    <lineage>
        <taxon>Eukaryota</taxon>
        <taxon>Fungi</taxon>
        <taxon>Dikarya</taxon>
        <taxon>Basidiomycota</taxon>
        <taxon>Agaricomycotina</taxon>
        <taxon>Agaricomycetes</taxon>
        <taxon>Phallomycetidae</taxon>
        <taxon>Phallales</taxon>
        <taxon>Clathraceae</taxon>
        <taxon>Clathrus</taxon>
    </lineage>
</organism>
<evidence type="ECO:0000256" key="1">
    <source>
        <dbReference type="ARBA" id="ARBA00004123"/>
    </source>
</evidence>
<reference evidence="10" key="1">
    <citation type="submission" date="2021-10" db="EMBL/GenBank/DDBJ databases">
        <title>De novo Genome Assembly of Clathrus columnatus (Basidiomycota, Fungi) Using Illumina and Nanopore Sequence Data.</title>
        <authorList>
            <person name="Ogiso-Tanaka E."/>
            <person name="Itagaki H."/>
            <person name="Hosoya T."/>
            <person name="Hosaka K."/>
        </authorList>
    </citation>
    <scope>NUCLEOTIDE SEQUENCE</scope>
    <source>
        <strain evidence="10">MO-923</strain>
    </source>
</reference>
<dbReference type="Proteomes" id="UP001050691">
    <property type="component" value="Unassembled WGS sequence"/>
</dbReference>
<evidence type="ECO:0000256" key="8">
    <source>
        <dbReference type="SAM" id="Coils"/>
    </source>
</evidence>
<dbReference type="SUPFAM" id="SSF75704">
    <property type="entry name" value="Mitotic arrest deficient-like 1, Mad1"/>
    <property type="match status" value="2"/>
</dbReference>
<dbReference type="EMBL" id="BPWL01000009">
    <property type="protein sequence ID" value="GJJ14107.1"/>
    <property type="molecule type" value="Genomic_DNA"/>
</dbReference>
<dbReference type="GO" id="GO:0051315">
    <property type="term" value="P:attachment of mitotic spindle microtubules to kinetochore"/>
    <property type="evidence" value="ECO:0007669"/>
    <property type="project" value="TreeGrafter"/>
</dbReference>
<evidence type="ECO:0000256" key="2">
    <source>
        <dbReference type="ARBA" id="ARBA00008029"/>
    </source>
</evidence>
<dbReference type="PANTHER" id="PTHR23168">
    <property type="entry name" value="MITOTIC SPINDLE ASSEMBLY CHECKPOINT PROTEIN MAD1 MITOTIC ARREST DEFICIENT-LIKE PROTEIN 1"/>
    <property type="match status" value="1"/>
</dbReference>
<dbReference type="InterPro" id="IPR008672">
    <property type="entry name" value="Mad1"/>
</dbReference>
<dbReference type="PANTHER" id="PTHR23168:SF0">
    <property type="entry name" value="MITOTIC SPINDLE ASSEMBLY CHECKPOINT PROTEIN MAD1"/>
    <property type="match status" value="1"/>
</dbReference>
<gene>
    <name evidence="10" type="ORF">Clacol_008364</name>
</gene>